<organism evidence="5 6">
    <name type="scientific">Streptomyces sviceus (strain ATCC 29083 / DSM 924 / JCM 4929 / NBRC 13980 / NCIMB 11184 / NRRL 5439 / UC 5370)</name>
    <dbReference type="NCBI Taxonomy" id="463191"/>
    <lineage>
        <taxon>Bacteria</taxon>
        <taxon>Bacillati</taxon>
        <taxon>Actinomycetota</taxon>
        <taxon>Actinomycetes</taxon>
        <taxon>Kitasatosporales</taxon>
        <taxon>Streptomycetaceae</taxon>
        <taxon>Streptomyces</taxon>
    </lineage>
</organism>
<evidence type="ECO:0000256" key="4">
    <source>
        <dbReference type="SAM" id="MobiDB-lite"/>
    </source>
</evidence>
<dbReference type="InterPro" id="IPR015813">
    <property type="entry name" value="Pyrv/PenolPyrv_kinase-like_dom"/>
</dbReference>
<dbReference type="Gene3D" id="3.20.20.60">
    <property type="entry name" value="Phosphoenolpyruvate-binding domains"/>
    <property type="match status" value="1"/>
</dbReference>
<comment type="similarity">
    <text evidence="3">Belongs to the isocitrate lyase/PEP mutase superfamily. PEP mutase family.</text>
</comment>
<dbReference type="GO" id="GO:0016787">
    <property type="term" value="F:hydrolase activity"/>
    <property type="evidence" value="ECO:0007669"/>
    <property type="project" value="UniProtKB-KW"/>
</dbReference>
<evidence type="ECO:0000313" key="5">
    <source>
        <dbReference type="EMBL" id="EDY59670.2"/>
    </source>
</evidence>
<dbReference type="InterPro" id="IPR040442">
    <property type="entry name" value="Pyrv_kinase-like_dom_sf"/>
</dbReference>
<proteinExistence type="inferred from homology"/>
<dbReference type="AlphaFoldDB" id="B5I3L5"/>
<accession>B5I3L5</accession>
<dbReference type="EMBL" id="CM000951">
    <property type="protein sequence ID" value="EDY59670.2"/>
    <property type="molecule type" value="Genomic_DNA"/>
</dbReference>
<dbReference type="PANTHER" id="PTHR42905:SF7">
    <property type="entry name" value="PHOSPHOENOLPYRUVATE PHOSPHOMUTASE"/>
    <property type="match status" value="1"/>
</dbReference>
<dbReference type="Pfam" id="PF13714">
    <property type="entry name" value="PEP_mutase"/>
    <property type="match status" value="1"/>
</dbReference>
<sequence>MSLSMSDTPDQRSETRMSTGTRSARLRALFEAPELFFFMEAHDGLSARIADTAGFPALWASGLSISTALGVRDSSEASWSQILDVVARVVDASHVPVMVDGDTGHGDFNSARRFTRQAERIGASAVCLEDKVFPKMNSFVGDGHELAPVGEFCGKLRACLDARDDDDFRVVARTEALIAGGSVAEALERAHAYADAGAHAVFIHSRRKTAEQIAEFAAAWRERLPLVIAPTTYADTPTAEFRAMGIKGVIWANQNMRAAFAAMSRVSRDILAAEGVVRVEDDLAPLSEVFDLLGYDELAEDERKYADVELGLR</sequence>
<keyword evidence="5" id="KW-0378">Hydrolase</keyword>
<dbReference type="SUPFAM" id="SSF51621">
    <property type="entry name" value="Phosphoenolpyruvate/pyruvate domain"/>
    <property type="match status" value="1"/>
</dbReference>
<name>B5I3L5_STRX2</name>
<dbReference type="eggNOG" id="COG2513">
    <property type="taxonomic scope" value="Bacteria"/>
</dbReference>
<reference evidence="5" key="1">
    <citation type="submission" date="2009-10" db="EMBL/GenBank/DDBJ databases">
        <title>The genome sequence of Streptomyces sviceus strain ATCC 29083.</title>
        <authorList>
            <consortium name="The Broad Institute Genome Sequencing Platform"/>
            <consortium name="Broad Institute Microbial Sequencing Center"/>
            <person name="Fischbach M."/>
            <person name="Godfrey P."/>
            <person name="Ward D."/>
            <person name="Young S."/>
            <person name="Zeng Q."/>
            <person name="Koehrsen M."/>
            <person name="Alvarado L."/>
            <person name="Berlin A.M."/>
            <person name="Bochicchio J."/>
            <person name="Borenstein D."/>
            <person name="Chapman S.B."/>
            <person name="Chen Z."/>
            <person name="Engels R."/>
            <person name="Freedman E."/>
            <person name="Gellesch M."/>
            <person name="Goldberg J."/>
            <person name="Griggs A."/>
            <person name="Gujja S."/>
            <person name="Heilman E.R."/>
            <person name="Heiman D.I."/>
            <person name="Hepburn T.A."/>
            <person name="Howarth C."/>
            <person name="Jen D."/>
            <person name="Larson L."/>
            <person name="Lewis B."/>
            <person name="Mehta T."/>
            <person name="Park D."/>
            <person name="Pearson M."/>
            <person name="Richards J."/>
            <person name="Roberts A."/>
            <person name="Saif S."/>
            <person name="Shea T.D."/>
            <person name="Shenoy N."/>
            <person name="Sisk P."/>
            <person name="Stolte C."/>
            <person name="Sykes S.N."/>
            <person name="Thomson T."/>
            <person name="Walk T."/>
            <person name="White J."/>
            <person name="Yandava C."/>
            <person name="Straight P."/>
            <person name="Clardy J."/>
            <person name="Hung D."/>
            <person name="Kolter R."/>
            <person name="Mekalanos J."/>
            <person name="Walker S."/>
            <person name="Walsh C.T."/>
            <person name="Wieland-Brown L.C."/>
            <person name="Haas B."/>
            <person name="Nusbaum C."/>
            <person name="Birren B."/>
        </authorList>
    </citation>
    <scope>NUCLEOTIDE SEQUENCE [LARGE SCALE GENOMIC DNA]</scope>
    <source>
        <strain evidence="5">ATCC 29083</strain>
    </source>
</reference>
<protein>
    <recommendedName>
        <fullName evidence="2">phosphoenolpyruvate mutase</fullName>
        <ecNumber evidence="2">5.4.2.9</ecNumber>
    </recommendedName>
</protein>
<gene>
    <name evidence="5" type="ORF">SSEG_09937</name>
</gene>
<evidence type="ECO:0000256" key="1">
    <source>
        <dbReference type="ARBA" id="ARBA00023235"/>
    </source>
</evidence>
<dbReference type="NCBIfam" id="TIGR02320">
    <property type="entry name" value="PEP_mutase"/>
    <property type="match status" value="1"/>
</dbReference>
<dbReference type="CDD" id="cd00377">
    <property type="entry name" value="ICL_PEPM"/>
    <property type="match status" value="1"/>
</dbReference>
<feature type="region of interest" description="Disordered" evidence="4">
    <location>
        <begin position="1"/>
        <end position="20"/>
    </location>
</feature>
<keyword evidence="6" id="KW-1185">Reference proteome</keyword>
<dbReference type="InterPro" id="IPR012698">
    <property type="entry name" value="PEnolPyrv_PMutase_core"/>
</dbReference>
<dbReference type="EC" id="5.4.2.9" evidence="2"/>
<dbReference type="Proteomes" id="UP000002785">
    <property type="component" value="Chromosome"/>
</dbReference>
<keyword evidence="1" id="KW-0413">Isomerase</keyword>
<evidence type="ECO:0000256" key="2">
    <source>
        <dbReference type="ARBA" id="ARBA00024063"/>
    </source>
</evidence>
<evidence type="ECO:0000256" key="3">
    <source>
        <dbReference type="ARBA" id="ARBA00038455"/>
    </source>
</evidence>
<dbReference type="PANTHER" id="PTHR42905">
    <property type="entry name" value="PHOSPHOENOLPYRUVATE CARBOXYLASE"/>
    <property type="match status" value="1"/>
</dbReference>
<dbReference type="HOGENOM" id="CLU_027389_0_0_11"/>
<dbReference type="GO" id="GO:0050188">
    <property type="term" value="F:phosphoenolpyruvate mutase activity"/>
    <property type="evidence" value="ECO:0007669"/>
    <property type="project" value="UniProtKB-EC"/>
</dbReference>
<evidence type="ECO:0000313" key="6">
    <source>
        <dbReference type="Proteomes" id="UP000002785"/>
    </source>
</evidence>
<dbReference type="InterPro" id="IPR039556">
    <property type="entry name" value="ICL/PEPM"/>
</dbReference>